<reference evidence="1 2" key="1">
    <citation type="submission" date="2016-10" db="EMBL/GenBank/DDBJ databases">
        <authorList>
            <person name="de Groot N.N."/>
        </authorList>
    </citation>
    <scope>NUCLEOTIDE SEQUENCE [LARGE SCALE GENOMIC DNA]</scope>
    <source>
        <strain evidence="1 2">CGMCC 4.7037</strain>
    </source>
</reference>
<evidence type="ECO:0000313" key="1">
    <source>
        <dbReference type="EMBL" id="SEH03488.1"/>
    </source>
</evidence>
<keyword evidence="2" id="KW-1185">Reference proteome</keyword>
<protein>
    <submittedName>
        <fullName evidence="1">Uncharacterized protein</fullName>
    </submittedName>
</protein>
<sequence>MLDYGLDMSGVERDRALPDLVAEGGELDALVSAHAD</sequence>
<accession>A0A1H6F007</accession>
<gene>
    <name evidence="1" type="ORF">SAMN05444920_13748</name>
</gene>
<name>A0A1H6F007_9ACTN</name>
<proteinExistence type="predicted"/>
<dbReference type="Proteomes" id="UP000236732">
    <property type="component" value="Unassembled WGS sequence"/>
</dbReference>
<organism evidence="1 2">
    <name type="scientific">Nonomuraea solani</name>
    <dbReference type="NCBI Taxonomy" id="1144553"/>
    <lineage>
        <taxon>Bacteria</taxon>
        <taxon>Bacillati</taxon>
        <taxon>Actinomycetota</taxon>
        <taxon>Actinomycetes</taxon>
        <taxon>Streptosporangiales</taxon>
        <taxon>Streptosporangiaceae</taxon>
        <taxon>Nonomuraea</taxon>
    </lineage>
</organism>
<dbReference type="AlphaFoldDB" id="A0A1H6F007"/>
<evidence type="ECO:0000313" key="2">
    <source>
        <dbReference type="Proteomes" id="UP000236732"/>
    </source>
</evidence>
<dbReference type="EMBL" id="FNVT01000037">
    <property type="protein sequence ID" value="SEH03488.1"/>
    <property type="molecule type" value="Genomic_DNA"/>
</dbReference>